<dbReference type="SUPFAM" id="SSF56112">
    <property type="entry name" value="Protein kinase-like (PK-like)"/>
    <property type="match status" value="1"/>
</dbReference>
<dbReference type="InterPro" id="IPR004147">
    <property type="entry name" value="ABC1_dom"/>
</dbReference>
<dbReference type="EMBL" id="FNNO01000008">
    <property type="protein sequence ID" value="SDX02978.1"/>
    <property type="molecule type" value="Genomic_DNA"/>
</dbReference>
<sequence length="444" mass="51609">MKTLDKIPKRKIERVGNLLKAGAKVGINYLQYYGSRISLEDEETAKEQLHKNNALDIYDSLKTLKGSALKIAQMLSMEKNIMPQAYVETFSLSQFSVPPLSGALIKKTFRKYFGKNPEALFDTFSVEAINAASIGQVHQAEKNGRRLAVKIQYPGVRESISSDLAIVKPIAMKMFHIKKEGSAKYFEEVEQKLLEETDYLLELERSRQFAHDCRELPGLRFPGYYPEYSCDKVLTMDWMEGVHFSEFVQRTNNEPECLHALGQTLWDFYMYQMHVLKRLHADPHPGNFLVSASHELIVIDFGCIKEIPPEFYIPYFELAISSHLNNPRFFEEKLYELEILLPGDTNEEKAFFTTLFHDMLTLFTRPFNEEFFDFSDERFFEAIAAMGQRYASMSQVRSMNTNRGSKHFIYLNRTFFGLYNMMHALRPGRITIRNYERLNRPASQ</sequence>
<dbReference type="GO" id="GO:0005524">
    <property type="term" value="F:ATP binding"/>
    <property type="evidence" value="ECO:0007669"/>
    <property type="project" value="InterPro"/>
</dbReference>
<dbReference type="GO" id="GO:0004672">
    <property type="term" value="F:protein kinase activity"/>
    <property type="evidence" value="ECO:0007669"/>
    <property type="project" value="InterPro"/>
</dbReference>
<dbReference type="PANTHER" id="PTHR43173:SF19">
    <property type="entry name" value="AARF DOMAIN-CONTAINING PROTEIN KINASE 1"/>
    <property type="match status" value="1"/>
</dbReference>
<comment type="caution">
    <text evidence="2">The sequence shown here is derived from an EMBL/GenBank/DDBJ whole genome shotgun (WGS) entry which is preliminary data.</text>
</comment>
<keyword evidence="2" id="KW-0830">Ubiquinone</keyword>
<evidence type="ECO:0000259" key="1">
    <source>
        <dbReference type="PROSITE" id="PS50011"/>
    </source>
</evidence>
<reference evidence="2 3" key="1">
    <citation type="submission" date="2016-10" db="EMBL/GenBank/DDBJ databases">
        <authorList>
            <person name="Varghese N."/>
            <person name="Submissions S."/>
        </authorList>
    </citation>
    <scope>NUCLEOTIDE SEQUENCE [LARGE SCALE GENOMIC DNA]</scope>
    <source>
        <strain evidence="2 3">DSM 25353</strain>
    </source>
</reference>
<dbReference type="Gene3D" id="1.10.510.10">
    <property type="entry name" value="Transferase(Phosphotransferase) domain 1"/>
    <property type="match status" value="1"/>
</dbReference>
<dbReference type="InterPro" id="IPR000719">
    <property type="entry name" value="Prot_kinase_dom"/>
</dbReference>
<dbReference type="AlphaFoldDB" id="A0A8X8LEL0"/>
<gene>
    <name evidence="2" type="ORF">SAMN05444410_10881</name>
</gene>
<proteinExistence type="predicted"/>
<organism evidence="2 3">
    <name type="scientific">Hydrobacter penzbergensis</name>
    <dbReference type="NCBI Taxonomy" id="1235997"/>
    <lineage>
        <taxon>Bacteria</taxon>
        <taxon>Pseudomonadati</taxon>
        <taxon>Bacteroidota</taxon>
        <taxon>Chitinophagia</taxon>
        <taxon>Chitinophagales</taxon>
        <taxon>Chitinophagaceae</taxon>
        <taxon>Hydrobacter</taxon>
    </lineage>
</organism>
<protein>
    <submittedName>
        <fullName evidence="2">Predicted unusual protein kinase regulating ubiquinone biosynthesis, AarF/ABC1/UbiB family</fullName>
    </submittedName>
</protein>
<name>A0A8X8LEL0_9BACT</name>
<keyword evidence="2" id="KW-0808">Transferase</keyword>
<keyword evidence="3" id="KW-1185">Reference proteome</keyword>
<evidence type="ECO:0000313" key="2">
    <source>
        <dbReference type="EMBL" id="SDX02978.1"/>
    </source>
</evidence>
<dbReference type="PROSITE" id="PS50011">
    <property type="entry name" value="PROTEIN_KINASE_DOM"/>
    <property type="match status" value="1"/>
</dbReference>
<feature type="domain" description="Protein kinase" evidence="1">
    <location>
        <begin position="123"/>
        <end position="444"/>
    </location>
</feature>
<dbReference type="Pfam" id="PF03109">
    <property type="entry name" value="ABC1"/>
    <property type="match status" value="1"/>
</dbReference>
<dbReference type="Proteomes" id="UP000198711">
    <property type="component" value="Unassembled WGS sequence"/>
</dbReference>
<dbReference type="RefSeq" id="WP_092723914.1">
    <property type="nucleotide sequence ID" value="NZ_FNNO01000008.1"/>
</dbReference>
<evidence type="ECO:0000313" key="3">
    <source>
        <dbReference type="Proteomes" id="UP000198711"/>
    </source>
</evidence>
<accession>A0A8X8LEL0</accession>
<keyword evidence="2" id="KW-0418">Kinase</keyword>
<dbReference type="InterPro" id="IPR051130">
    <property type="entry name" value="Mito_struct-func_regulator"/>
</dbReference>
<dbReference type="PANTHER" id="PTHR43173">
    <property type="entry name" value="ABC1 FAMILY PROTEIN"/>
    <property type="match status" value="1"/>
</dbReference>
<dbReference type="InterPro" id="IPR011009">
    <property type="entry name" value="Kinase-like_dom_sf"/>
</dbReference>